<dbReference type="AlphaFoldDB" id="A0A5J4PHJ4"/>
<proteinExistence type="predicted"/>
<protein>
    <recommendedName>
        <fullName evidence="2">DNA-binding protein</fullName>
    </recommendedName>
</protein>
<dbReference type="EMBL" id="SNRY01008751">
    <property type="protein sequence ID" value="KAA6308029.1"/>
    <property type="molecule type" value="Genomic_DNA"/>
</dbReference>
<reference evidence="1" key="1">
    <citation type="submission" date="2019-03" db="EMBL/GenBank/DDBJ databases">
        <title>Single cell metagenomics reveals metabolic interactions within the superorganism composed of flagellate Streblomastix strix and complex community of Bacteroidetes bacteria on its surface.</title>
        <authorList>
            <person name="Treitli S.C."/>
            <person name="Kolisko M."/>
            <person name="Husnik F."/>
            <person name="Keeling P."/>
            <person name="Hampl V."/>
        </authorList>
    </citation>
    <scope>NUCLEOTIDE SEQUENCE</scope>
    <source>
        <strain evidence="1">STM</strain>
    </source>
</reference>
<dbReference type="PANTHER" id="PTHR35810:SF1">
    <property type="entry name" value="CYTOPLASMIC PROTEIN"/>
    <property type="match status" value="1"/>
</dbReference>
<name>A0A5J4PHJ4_9ZZZZ</name>
<sequence>SHKDEIVLYQPDNSIRLEVRVEDETVWLTQAQLVELYQSSKSNISEHIKHIFQEEELDRNSVVRNFRTTASDGKTYAIIYYNLDMIISLGYRIKSRIATKFRIWATCTIKEYLLKGYAINQRFERIEQRVTETEKKIDFFVRTALPPVEGIFYDGQIFDAYKFASDLIKSAKKTVILIDNYIDESVLTLLSKRAKEVDATIYTAQISSRLELDLKKYNAQYPPVSIHTLNRSHDRFLFIDNDAYHIGASLKDLGKKMFAFSKMELKAQ</sequence>
<evidence type="ECO:0008006" key="2">
    <source>
        <dbReference type="Google" id="ProtNLM"/>
    </source>
</evidence>
<gene>
    <name evidence="1" type="ORF">EZS27_040297</name>
</gene>
<dbReference type="InterPro" id="IPR011204">
    <property type="entry name" value="Virulence_RhuM-like"/>
</dbReference>
<accession>A0A5J4PHJ4</accession>
<comment type="caution">
    <text evidence="1">The sequence shown here is derived from an EMBL/GenBank/DDBJ whole genome shotgun (WGS) entry which is preliminary data.</text>
</comment>
<dbReference type="Pfam" id="PF13310">
    <property type="entry name" value="Virulence_RhuM"/>
    <property type="match status" value="1"/>
</dbReference>
<feature type="non-terminal residue" evidence="1">
    <location>
        <position position="268"/>
    </location>
</feature>
<evidence type="ECO:0000313" key="1">
    <source>
        <dbReference type="EMBL" id="KAA6308029.1"/>
    </source>
</evidence>
<dbReference type="PANTHER" id="PTHR35810">
    <property type="entry name" value="CYTOPLASMIC PROTEIN-RELATED"/>
    <property type="match status" value="1"/>
</dbReference>
<feature type="non-terminal residue" evidence="1">
    <location>
        <position position="1"/>
    </location>
</feature>
<organism evidence="1">
    <name type="scientific">termite gut metagenome</name>
    <dbReference type="NCBI Taxonomy" id="433724"/>
    <lineage>
        <taxon>unclassified sequences</taxon>
        <taxon>metagenomes</taxon>
        <taxon>organismal metagenomes</taxon>
    </lineage>
</organism>